<dbReference type="Pfam" id="PF00857">
    <property type="entry name" value="Isochorismatase"/>
    <property type="match status" value="1"/>
</dbReference>
<reference evidence="3 4" key="1">
    <citation type="submission" date="2019-02" db="EMBL/GenBank/DDBJ databases">
        <title>Corallincola luteus sp. nov., a marine bacterium isolated from surface sediment of Bohai Sea in China.</title>
        <authorList>
            <person name="Ren Q."/>
        </authorList>
    </citation>
    <scope>NUCLEOTIDE SEQUENCE [LARGE SCALE GENOMIC DNA]</scope>
    <source>
        <strain evidence="3 4">DASS28</strain>
    </source>
</reference>
<dbReference type="InterPro" id="IPR050272">
    <property type="entry name" value="Isochorismatase-like_hydrls"/>
</dbReference>
<dbReference type="SUPFAM" id="SSF52499">
    <property type="entry name" value="Isochorismatase-like hydrolases"/>
    <property type="match status" value="1"/>
</dbReference>
<dbReference type="InterPro" id="IPR036380">
    <property type="entry name" value="Isochorismatase-like_sf"/>
</dbReference>
<proteinExistence type="predicted"/>
<accession>A0ABY2AND9</accession>
<protein>
    <submittedName>
        <fullName evidence="3">Isochorismatase family protein</fullName>
    </submittedName>
</protein>
<dbReference type="InterPro" id="IPR000868">
    <property type="entry name" value="Isochorismatase-like_dom"/>
</dbReference>
<evidence type="ECO:0000313" key="4">
    <source>
        <dbReference type="Proteomes" id="UP000292554"/>
    </source>
</evidence>
<dbReference type="EMBL" id="SJXE01000001">
    <property type="protein sequence ID" value="TCI04715.1"/>
    <property type="molecule type" value="Genomic_DNA"/>
</dbReference>
<keyword evidence="1" id="KW-0378">Hydrolase</keyword>
<dbReference type="Proteomes" id="UP000292554">
    <property type="component" value="Unassembled WGS sequence"/>
</dbReference>
<dbReference type="RefSeq" id="WP_131414120.1">
    <property type="nucleotide sequence ID" value="NZ_SJXE01000001.1"/>
</dbReference>
<dbReference type="PANTHER" id="PTHR43540">
    <property type="entry name" value="PEROXYUREIDOACRYLATE/UREIDOACRYLATE AMIDOHYDROLASE-RELATED"/>
    <property type="match status" value="1"/>
</dbReference>
<evidence type="ECO:0000259" key="2">
    <source>
        <dbReference type="Pfam" id="PF00857"/>
    </source>
</evidence>
<evidence type="ECO:0000313" key="3">
    <source>
        <dbReference type="EMBL" id="TCI04715.1"/>
    </source>
</evidence>
<feature type="domain" description="Isochorismatase-like" evidence="2">
    <location>
        <begin position="3"/>
        <end position="145"/>
    </location>
</feature>
<evidence type="ECO:0000256" key="1">
    <source>
        <dbReference type="ARBA" id="ARBA00022801"/>
    </source>
</evidence>
<dbReference type="Gene3D" id="3.40.50.850">
    <property type="entry name" value="Isochorismatase-like"/>
    <property type="match status" value="1"/>
</dbReference>
<organism evidence="3 4">
    <name type="scientific">Corallincola luteus</name>
    <dbReference type="NCBI Taxonomy" id="1775177"/>
    <lineage>
        <taxon>Bacteria</taxon>
        <taxon>Pseudomonadati</taxon>
        <taxon>Pseudomonadota</taxon>
        <taxon>Gammaproteobacteria</taxon>
        <taxon>Alteromonadales</taxon>
        <taxon>Psychromonadaceae</taxon>
        <taxon>Corallincola</taxon>
    </lineage>
</organism>
<gene>
    <name evidence="3" type="ORF">EZV61_01725</name>
</gene>
<sequence length="192" mass="21014">MDAILVVDMQNACFDGVERYQVQNVIFHINQLTQHFRDCGLPVVHIQHEDASADFKRHSRGWQFISEVAREESDLVVAKTCCDAFIATELASVLNNYGITRLFITGCATDFCVDSTIKGAIAQRLDVVVPADAHTTADRPSVTAEILISHFNWNWAHLITAGSAIDVLPTLDAIALVKPASSVSCSSNRIGD</sequence>
<name>A0ABY2AND9_9GAMM</name>
<comment type="caution">
    <text evidence="3">The sequence shown here is derived from an EMBL/GenBank/DDBJ whole genome shotgun (WGS) entry which is preliminary data.</text>
</comment>
<keyword evidence="4" id="KW-1185">Reference proteome</keyword>